<keyword evidence="1" id="KW-0482">Metalloprotease</keyword>
<comment type="caution">
    <text evidence="4">The sequence shown here is derived from an EMBL/GenBank/DDBJ whole genome shotgun (WGS) entry which is preliminary data.</text>
</comment>
<dbReference type="Pfam" id="PF07171">
    <property type="entry name" value="MlrC_C"/>
    <property type="match status" value="1"/>
</dbReference>
<dbReference type="InterPro" id="IPR015995">
    <property type="entry name" value="MlrC_N"/>
</dbReference>
<proteinExistence type="inferred from homology"/>
<dbReference type="InterPro" id="IPR010799">
    <property type="entry name" value="MlrC_C"/>
</dbReference>
<dbReference type="Pfam" id="PF07364">
    <property type="entry name" value="DUF1485"/>
    <property type="match status" value="1"/>
</dbReference>
<comment type="similarity">
    <text evidence="1">Belongs to the peptidase M81 family.</text>
</comment>
<accession>A0ABS1DDQ2</accession>
<dbReference type="Proteomes" id="UP001296873">
    <property type="component" value="Unassembled WGS sequence"/>
</dbReference>
<dbReference type="EMBL" id="NRRL01000021">
    <property type="protein sequence ID" value="MBK1668339.1"/>
    <property type="molecule type" value="Genomic_DNA"/>
</dbReference>
<dbReference type="PIRSF" id="PIRSF012702">
    <property type="entry name" value="UCP012702"/>
    <property type="match status" value="1"/>
</dbReference>
<comment type="cofactor">
    <cofactor evidence="1">
        <name>Zn(2+)</name>
        <dbReference type="ChEBI" id="CHEBI:29105"/>
    </cofactor>
    <text evidence="1">Binds 1 zinc ion per subunit.</text>
</comment>
<evidence type="ECO:0000259" key="2">
    <source>
        <dbReference type="Pfam" id="PF07171"/>
    </source>
</evidence>
<keyword evidence="1" id="KW-0378">Hydrolase</keyword>
<keyword evidence="1" id="KW-0645">Protease</keyword>
<feature type="domain" description="Microcystin LR degradation protein MlrC C-terminal" evidence="2">
    <location>
        <begin position="307"/>
        <end position="484"/>
    </location>
</feature>
<keyword evidence="1" id="KW-0479">Metal-binding</keyword>
<feature type="domain" description="Microcystin LR degradation protein MlrC N-terminal" evidence="3">
    <location>
        <begin position="3"/>
        <end position="294"/>
    </location>
</feature>
<comment type="function">
    <text evidence="1">Involved in peptidolytic degradation of cyclic heptapeptide hepatotoxin microcystin (MC).</text>
</comment>
<evidence type="ECO:0000259" key="3">
    <source>
        <dbReference type="Pfam" id="PF07364"/>
    </source>
</evidence>
<reference evidence="4 5" key="1">
    <citation type="journal article" date="2020" name="Microorganisms">
        <title>Osmotic Adaptation and Compatible Solute Biosynthesis of Phototrophic Bacteria as Revealed from Genome Analyses.</title>
        <authorList>
            <person name="Imhoff J.F."/>
            <person name="Rahn T."/>
            <person name="Kunzel S."/>
            <person name="Keller A."/>
            <person name="Neulinger S.C."/>
        </authorList>
    </citation>
    <scope>NUCLEOTIDE SEQUENCE [LARGE SCALE GENOMIC DNA]</scope>
    <source>
        <strain evidence="4 5">DSM 9895</strain>
    </source>
</reference>
<name>A0ABS1DDQ2_9PROT</name>
<evidence type="ECO:0000313" key="5">
    <source>
        <dbReference type="Proteomes" id="UP001296873"/>
    </source>
</evidence>
<keyword evidence="5" id="KW-1185">Reference proteome</keyword>
<organism evidence="4 5">
    <name type="scientific">Rhodovibrio sodomensis</name>
    <dbReference type="NCBI Taxonomy" id="1088"/>
    <lineage>
        <taxon>Bacteria</taxon>
        <taxon>Pseudomonadati</taxon>
        <taxon>Pseudomonadota</taxon>
        <taxon>Alphaproteobacteria</taxon>
        <taxon>Rhodospirillales</taxon>
        <taxon>Rhodovibrionaceae</taxon>
        <taxon>Rhodovibrio</taxon>
    </lineage>
</organism>
<gene>
    <name evidence="4" type="ORF">CKO28_09865</name>
</gene>
<protein>
    <recommendedName>
        <fullName evidence="1">Microcystinase C</fullName>
        <shortName evidence="1">MlrC</shortName>
    </recommendedName>
</protein>
<evidence type="ECO:0000313" key="4">
    <source>
        <dbReference type="EMBL" id="MBK1668339.1"/>
    </source>
</evidence>
<evidence type="ECO:0000256" key="1">
    <source>
        <dbReference type="PIRNR" id="PIRNR012702"/>
    </source>
</evidence>
<sequence length="504" mass="51968">MARIAVAGFQHETNTFAPVKADFDAFAVPGAWPGLLRGAEVIAGTRGRNLPIAGFCEAAERAGHTLLPLSWTAASPSAQVTDDAFARIANQILEDLSQQVGLDAVYLDLHGAMVTEREADGEGALLAQVRALVGDQLPVVASLDLHANVSRAMVDRADALISYRTYPHVDMAETGARALAQLDGLFNGTAGRATAFRQIPFLIPLTAGCTLSEPGRGVYARLAEIEEARPGVMLSFNCGFPPADVPDAGASVIAHARDQTTADAAADDLAAYVTEREDAFGADILPAGSAVTQAIELVRARRGPVVLADTQDNPGAGGNGDTTGLLRELLAQGASGVLAGLLHDPDAARAAHDAGEGAVIEVSLGGRTPGDTPLDVGVKVAAVGDGQVTGVGPFYRGARLQLGPCALLALDGGRVRVAVVSRKLQAADRAPFLHLGADPAEAAILALKSSVHFRADFGPIASDILIAAAPGPNPVDHTQLAYRHLRAGVRLMPNGPTFLGAPRG</sequence>
<dbReference type="InterPro" id="IPR009197">
    <property type="entry name" value="MlrC"/>
</dbReference>